<reference evidence="8" key="1">
    <citation type="submission" date="2019-08" db="EMBL/GenBank/DDBJ databases">
        <title>The genome of the North American firefly Photinus pyralis.</title>
        <authorList>
            <consortium name="Photinus pyralis genome working group"/>
            <person name="Fallon T.R."/>
            <person name="Sander Lower S.E."/>
            <person name="Weng J.-K."/>
        </authorList>
    </citation>
    <scope>NUCLEOTIDE SEQUENCE</scope>
    <source>
        <strain evidence="8">TRF0915ILg1</strain>
        <tissue evidence="8">Whole body</tissue>
    </source>
</reference>
<dbReference type="GO" id="GO:0046872">
    <property type="term" value="F:metal ion binding"/>
    <property type="evidence" value="ECO:0007669"/>
    <property type="project" value="UniProtKB-UniRule"/>
</dbReference>
<dbReference type="PROSITE" id="PS00191">
    <property type="entry name" value="CYTOCHROME_B5_1"/>
    <property type="match status" value="1"/>
</dbReference>
<name>A0A8K0GDS5_IGNLU</name>
<comment type="similarity">
    <text evidence="6">Belongs to the cytochrome b5 family.</text>
</comment>
<keyword evidence="6" id="KW-1133">Transmembrane helix</keyword>
<dbReference type="Proteomes" id="UP000801492">
    <property type="component" value="Unassembled WGS sequence"/>
</dbReference>
<comment type="caution">
    <text evidence="6">Lacks conserved residue(s) required for the propagation of feature annotation.</text>
</comment>
<dbReference type="PROSITE" id="PS50255">
    <property type="entry name" value="CYTOCHROME_B5_2"/>
    <property type="match status" value="1"/>
</dbReference>
<dbReference type="PANTHER" id="PTHR16740:SF1">
    <property type="entry name" value="CYTOCHROME B5-RELATED PROTEIN-RELATED"/>
    <property type="match status" value="1"/>
</dbReference>
<keyword evidence="6" id="KW-0812">Transmembrane</keyword>
<dbReference type="Gene3D" id="3.10.120.10">
    <property type="entry name" value="Cytochrome b5-like heme/steroid binding domain"/>
    <property type="match status" value="1"/>
</dbReference>
<protein>
    <recommendedName>
        <fullName evidence="5">Cytochrome b5-related protein</fullName>
    </recommendedName>
</protein>
<evidence type="ECO:0000256" key="2">
    <source>
        <dbReference type="ARBA" id="ARBA00022723"/>
    </source>
</evidence>
<feature type="transmembrane region" description="Helical" evidence="6">
    <location>
        <begin position="136"/>
        <end position="156"/>
    </location>
</feature>
<comment type="function">
    <text evidence="4">May play a role in muscle cell metabolism.</text>
</comment>
<keyword evidence="1 6" id="KW-0349">Heme</keyword>
<dbReference type="InterPro" id="IPR036400">
    <property type="entry name" value="Cyt_B5-like_heme/steroid_sf"/>
</dbReference>
<feature type="transmembrane region" description="Helical" evidence="6">
    <location>
        <begin position="247"/>
        <end position="268"/>
    </location>
</feature>
<dbReference type="EMBL" id="VTPC01006892">
    <property type="protein sequence ID" value="KAF2894568.1"/>
    <property type="molecule type" value="Genomic_DNA"/>
</dbReference>
<dbReference type="InterPro" id="IPR018506">
    <property type="entry name" value="Cyt_B5_heme-BS"/>
</dbReference>
<dbReference type="GO" id="GO:0006629">
    <property type="term" value="P:lipid metabolic process"/>
    <property type="evidence" value="ECO:0007669"/>
    <property type="project" value="InterPro"/>
</dbReference>
<evidence type="ECO:0000313" key="9">
    <source>
        <dbReference type="Proteomes" id="UP000801492"/>
    </source>
</evidence>
<sequence>METSKQNYKSTLGLKHFSSREAVFKSPYQWLEDKKTYDGAEGLWRVHDGLYDVTDFIKKHPGGRFWLDVTKGTDITEAFESHHISTKPEEVLKKYFVRNAPTPRNSPFTFHDDGFYRTLKRNVREALKTIPKNTSVITDVTIDILLVIAFILSVLATSYWNFAIAVFAGIFVSFTALSSHNYYHQKDNFRMYYSDITLMQSGEWRIIHILSHHLYTNTIADMQAYAVEPLIQYYPHEKSFVAKYCSWIYAPFILWPILVCYLFILRIYQWLMLGYHKQVCKTDLLAAILPSTMYLLGGQSLLHTLGMWLFIIMIHSFWFLFVGVAATHFHPDVFFDGDEPRPNNQLDWGISQLDTTSDRFEVMGSHLLSLLTFGDHALHHLFPTLDQAVLERLYPVVGETMKQFNLNLRMTNHHDMIFGYFRRLAIDKPNLNPPDLLKGKTFFN</sequence>
<dbReference type="PANTHER" id="PTHR16740">
    <property type="entry name" value="CYTOCHROME B5-RELATED PROTEIN-RELATED"/>
    <property type="match status" value="1"/>
</dbReference>
<evidence type="ECO:0000256" key="4">
    <source>
        <dbReference type="ARBA" id="ARBA00055674"/>
    </source>
</evidence>
<dbReference type="InterPro" id="IPR001199">
    <property type="entry name" value="Cyt_B5-like_heme/steroid-bd"/>
</dbReference>
<dbReference type="SMART" id="SM01117">
    <property type="entry name" value="Cyt-b5"/>
    <property type="match status" value="1"/>
</dbReference>
<dbReference type="GO" id="GO:0020037">
    <property type="term" value="F:heme binding"/>
    <property type="evidence" value="ECO:0007669"/>
    <property type="project" value="UniProtKB-UniRule"/>
</dbReference>
<comment type="caution">
    <text evidence="8">The sequence shown here is derived from an EMBL/GenBank/DDBJ whole genome shotgun (WGS) entry which is preliminary data.</text>
</comment>
<dbReference type="InterPro" id="IPR053100">
    <property type="entry name" value="Cytochrome_b5-related"/>
</dbReference>
<dbReference type="OrthoDB" id="260519at2759"/>
<feature type="domain" description="Cytochrome b5 heme-binding" evidence="7">
    <location>
        <begin position="32"/>
        <end position="101"/>
    </location>
</feature>
<keyword evidence="9" id="KW-1185">Reference proteome</keyword>
<keyword evidence="3 6" id="KW-0408">Iron</keyword>
<dbReference type="InterPro" id="IPR005804">
    <property type="entry name" value="FA_desaturase_dom"/>
</dbReference>
<gene>
    <name evidence="8" type="ORF">ILUMI_11605</name>
</gene>
<evidence type="ECO:0000256" key="1">
    <source>
        <dbReference type="ARBA" id="ARBA00022617"/>
    </source>
</evidence>
<evidence type="ECO:0000313" key="8">
    <source>
        <dbReference type="EMBL" id="KAF2894568.1"/>
    </source>
</evidence>
<dbReference type="FunFam" id="3.10.120.10:FF:000020">
    <property type="entry name" value="Cytochrome b5-related protein"/>
    <property type="match status" value="1"/>
</dbReference>
<dbReference type="Pfam" id="PF00173">
    <property type="entry name" value="Cyt-b5"/>
    <property type="match status" value="1"/>
</dbReference>
<feature type="transmembrane region" description="Helical" evidence="6">
    <location>
        <begin position="305"/>
        <end position="326"/>
    </location>
</feature>
<organism evidence="8 9">
    <name type="scientific">Ignelater luminosus</name>
    <name type="common">Cucubano</name>
    <name type="synonym">Pyrophorus luminosus</name>
    <dbReference type="NCBI Taxonomy" id="2038154"/>
    <lineage>
        <taxon>Eukaryota</taxon>
        <taxon>Metazoa</taxon>
        <taxon>Ecdysozoa</taxon>
        <taxon>Arthropoda</taxon>
        <taxon>Hexapoda</taxon>
        <taxon>Insecta</taxon>
        <taxon>Pterygota</taxon>
        <taxon>Neoptera</taxon>
        <taxon>Endopterygota</taxon>
        <taxon>Coleoptera</taxon>
        <taxon>Polyphaga</taxon>
        <taxon>Elateriformia</taxon>
        <taxon>Elateroidea</taxon>
        <taxon>Elateridae</taxon>
        <taxon>Agrypninae</taxon>
        <taxon>Pyrophorini</taxon>
        <taxon>Ignelater</taxon>
    </lineage>
</organism>
<feature type="transmembrane region" description="Helical" evidence="6">
    <location>
        <begin position="162"/>
        <end position="183"/>
    </location>
</feature>
<dbReference type="Pfam" id="PF00487">
    <property type="entry name" value="FA_desaturase"/>
    <property type="match status" value="1"/>
</dbReference>
<keyword evidence="6" id="KW-0472">Membrane</keyword>
<evidence type="ECO:0000256" key="3">
    <source>
        <dbReference type="ARBA" id="ARBA00023004"/>
    </source>
</evidence>
<dbReference type="SUPFAM" id="SSF55856">
    <property type="entry name" value="Cytochrome b5-like heme/steroid binding domain"/>
    <property type="match status" value="1"/>
</dbReference>
<keyword evidence="2 6" id="KW-0479">Metal-binding</keyword>
<evidence type="ECO:0000256" key="6">
    <source>
        <dbReference type="RuleBase" id="RU362121"/>
    </source>
</evidence>
<evidence type="ECO:0000256" key="5">
    <source>
        <dbReference type="ARBA" id="ARBA00073492"/>
    </source>
</evidence>
<evidence type="ECO:0000259" key="7">
    <source>
        <dbReference type="PROSITE" id="PS50255"/>
    </source>
</evidence>
<proteinExistence type="inferred from homology"/>
<accession>A0A8K0GDS5</accession>
<dbReference type="AlphaFoldDB" id="A0A8K0GDS5"/>